<dbReference type="PANTHER" id="PTHR34368">
    <property type="entry name" value="OS01G0962200 PROTEIN"/>
    <property type="match status" value="1"/>
</dbReference>
<evidence type="ECO:0008006" key="4">
    <source>
        <dbReference type="Google" id="ProtNLM"/>
    </source>
</evidence>
<feature type="transmembrane region" description="Helical" evidence="1">
    <location>
        <begin position="153"/>
        <end position="172"/>
    </location>
</feature>
<protein>
    <recommendedName>
        <fullName evidence="4">Alkaline phytoceramidase</fullName>
    </recommendedName>
</protein>
<dbReference type="PANTHER" id="PTHR34368:SF2">
    <property type="entry name" value="ALKALINE PHYTOCERAMIDASE (APHC)"/>
    <property type="match status" value="1"/>
</dbReference>
<sequence length="299" mass="34032">METTSFPENVLALNKIARVKRSRIWGGAFLCWLFLMFATPKIPLSPHHHLFADMRNFFGVPNTLNVITIFPFLIVGVMGFVICLQGSFFNISFRGEVWGWALFYAGIAAVAFGSAYYHLKPDDDRVMWDTLPTMIAFSSLFSCFLVERVGMRIGLSCLIALVSVAFLSMNYARTFNDFRLCMTFQLIPCIVIPGLTLLFTPKYTHSRYWLYAAGVHLVAKFEAVADRKIYRANHYIISGHSLEHLCSVMVPILLTVMLLYRNTRFQSLLAYSTEKSGWVILFLHVSGADNRLGDHKDRP</sequence>
<reference evidence="2 3" key="1">
    <citation type="submission" date="2021-02" db="EMBL/GenBank/DDBJ databases">
        <title>Plant Genome Project.</title>
        <authorList>
            <person name="Zhang R.-G."/>
        </authorList>
    </citation>
    <scope>NUCLEOTIDE SEQUENCE [LARGE SCALE GENOMIC DNA]</scope>
    <source>
        <tissue evidence="2">Leaves</tissue>
    </source>
</reference>
<keyword evidence="3" id="KW-1185">Reference proteome</keyword>
<name>A0ABQ8I7B0_9ROSI</name>
<gene>
    <name evidence="2" type="ORF">JRO89_XS04G0258700</name>
</gene>
<dbReference type="EMBL" id="JAFEMO010000004">
    <property type="protein sequence ID" value="KAH7572453.1"/>
    <property type="molecule type" value="Genomic_DNA"/>
</dbReference>
<proteinExistence type="predicted"/>
<keyword evidence="1" id="KW-1133">Transmembrane helix</keyword>
<feature type="transmembrane region" description="Helical" evidence="1">
    <location>
        <begin position="97"/>
        <end position="119"/>
    </location>
</feature>
<feature type="transmembrane region" description="Helical" evidence="1">
    <location>
        <begin position="64"/>
        <end position="85"/>
    </location>
</feature>
<keyword evidence="1" id="KW-0812">Transmembrane</keyword>
<evidence type="ECO:0000313" key="3">
    <source>
        <dbReference type="Proteomes" id="UP000827721"/>
    </source>
</evidence>
<evidence type="ECO:0000313" key="2">
    <source>
        <dbReference type="EMBL" id="KAH7572453.1"/>
    </source>
</evidence>
<feature type="transmembrane region" description="Helical" evidence="1">
    <location>
        <begin position="184"/>
        <end position="201"/>
    </location>
</feature>
<keyword evidence="1" id="KW-0472">Membrane</keyword>
<feature type="transmembrane region" description="Helical" evidence="1">
    <location>
        <begin position="24"/>
        <end position="44"/>
    </location>
</feature>
<evidence type="ECO:0000256" key="1">
    <source>
        <dbReference type="SAM" id="Phobius"/>
    </source>
</evidence>
<dbReference type="Proteomes" id="UP000827721">
    <property type="component" value="Unassembled WGS sequence"/>
</dbReference>
<comment type="caution">
    <text evidence="2">The sequence shown here is derived from an EMBL/GenBank/DDBJ whole genome shotgun (WGS) entry which is preliminary data.</text>
</comment>
<accession>A0ABQ8I7B0</accession>
<organism evidence="2 3">
    <name type="scientific">Xanthoceras sorbifolium</name>
    <dbReference type="NCBI Taxonomy" id="99658"/>
    <lineage>
        <taxon>Eukaryota</taxon>
        <taxon>Viridiplantae</taxon>
        <taxon>Streptophyta</taxon>
        <taxon>Embryophyta</taxon>
        <taxon>Tracheophyta</taxon>
        <taxon>Spermatophyta</taxon>
        <taxon>Magnoliopsida</taxon>
        <taxon>eudicotyledons</taxon>
        <taxon>Gunneridae</taxon>
        <taxon>Pentapetalae</taxon>
        <taxon>rosids</taxon>
        <taxon>malvids</taxon>
        <taxon>Sapindales</taxon>
        <taxon>Sapindaceae</taxon>
        <taxon>Xanthoceroideae</taxon>
        <taxon>Xanthoceras</taxon>
    </lineage>
</organism>
<feature type="transmembrane region" description="Helical" evidence="1">
    <location>
        <begin position="237"/>
        <end position="260"/>
    </location>
</feature>